<evidence type="ECO:0000256" key="4">
    <source>
        <dbReference type="ARBA" id="ARBA00023242"/>
    </source>
</evidence>
<dbReference type="InterPro" id="IPR053187">
    <property type="entry name" value="Notoamide_regulator"/>
</dbReference>
<dbReference type="PANTHER" id="PTHR47256:SF1">
    <property type="entry name" value="ZN(II)2CYS6 TRANSCRIPTION FACTOR (EUROFUNG)"/>
    <property type="match status" value="1"/>
</dbReference>
<protein>
    <recommendedName>
        <fullName evidence="5">Zn(2)-C6 fungal-type domain-containing protein</fullName>
    </recommendedName>
</protein>
<dbReference type="AlphaFoldDB" id="A0AAD6G6X1"/>
<dbReference type="RefSeq" id="XP_056770092.1">
    <property type="nucleotide sequence ID" value="XM_056905985.1"/>
</dbReference>
<evidence type="ECO:0000256" key="3">
    <source>
        <dbReference type="ARBA" id="ARBA00023163"/>
    </source>
</evidence>
<evidence type="ECO:0000256" key="2">
    <source>
        <dbReference type="ARBA" id="ARBA00023125"/>
    </source>
</evidence>
<reference evidence="6" key="1">
    <citation type="submission" date="2022-12" db="EMBL/GenBank/DDBJ databases">
        <authorList>
            <person name="Petersen C."/>
        </authorList>
    </citation>
    <scope>NUCLEOTIDE SEQUENCE</scope>
    <source>
        <strain evidence="6">IBT 16125</strain>
    </source>
</reference>
<sequence length="128" mass="14285">MGKIKTLRTLLPAGKKHTVQSLEAGSAKDMRRNISLACTECQRKKTKCSGTTPCTRCSTTPQQCLYDQSSDRRRKEYTGGLLKFQTTLCQLAATLRSAAPEELSWLVWQVQSLPTDQDAVDYLVQMLA</sequence>
<dbReference type="GO" id="GO:0003677">
    <property type="term" value="F:DNA binding"/>
    <property type="evidence" value="ECO:0007669"/>
    <property type="project" value="UniProtKB-KW"/>
</dbReference>
<organism evidence="6 7">
    <name type="scientific">Penicillium daleae</name>
    <dbReference type="NCBI Taxonomy" id="63821"/>
    <lineage>
        <taxon>Eukaryota</taxon>
        <taxon>Fungi</taxon>
        <taxon>Dikarya</taxon>
        <taxon>Ascomycota</taxon>
        <taxon>Pezizomycotina</taxon>
        <taxon>Eurotiomycetes</taxon>
        <taxon>Eurotiomycetidae</taxon>
        <taxon>Eurotiales</taxon>
        <taxon>Aspergillaceae</taxon>
        <taxon>Penicillium</taxon>
    </lineage>
</organism>
<dbReference type="GO" id="GO:0008270">
    <property type="term" value="F:zinc ion binding"/>
    <property type="evidence" value="ECO:0007669"/>
    <property type="project" value="InterPro"/>
</dbReference>
<dbReference type="EMBL" id="JAPVEA010000002">
    <property type="protein sequence ID" value="KAJ5461050.1"/>
    <property type="molecule type" value="Genomic_DNA"/>
</dbReference>
<reference evidence="6" key="2">
    <citation type="journal article" date="2023" name="IMA Fungus">
        <title>Comparative genomic study of the Penicillium genus elucidates a diverse pangenome and 15 lateral gene transfer events.</title>
        <authorList>
            <person name="Petersen C."/>
            <person name="Sorensen T."/>
            <person name="Nielsen M.R."/>
            <person name="Sondergaard T.E."/>
            <person name="Sorensen J.L."/>
            <person name="Fitzpatrick D.A."/>
            <person name="Frisvad J.C."/>
            <person name="Nielsen K.L."/>
        </authorList>
    </citation>
    <scope>NUCLEOTIDE SEQUENCE</scope>
    <source>
        <strain evidence="6">IBT 16125</strain>
    </source>
</reference>
<gene>
    <name evidence="6" type="ORF">N7458_002602</name>
</gene>
<dbReference type="CDD" id="cd00067">
    <property type="entry name" value="GAL4"/>
    <property type="match status" value="1"/>
</dbReference>
<dbReference type="GO" id="GO:0000981">
    <property type="term" value="F:DNA-binding transcription factor activity, RNA polymerase II-specific"/>
    <property type="evidence" value="ECO:0007669"/>
    <property type="project" value="InterPro"/>
</dbReference>
<dbReference type="GeneID" id="81596228"/>
<dbReference type="Pfam" id="PF00172">
    <property type="entry name" value="Zn_clus"/>
    <property type="match status" value="1"/>
</dbReference>
<feature type="domain" description="Zn(2)-C6 fungal-type" evidence="5">
    <location>
        <begin position="37"/>
        <end position="66"/>
    </location>
</feature>
<name>A0AAD6G6X1_9EURO</name>
<keyword evidence="7" id="KW-1185">Reference proteome</keyword>
<proteinExistence type="predicted"/>
<keyword evidence="4" id="KW-0539">Nucleus</keyword>
<dbReference type="Gene3D" id="4.10.240.10">
    <property type="entry name" value="Zn(2)-C6 fungal-type DNA-binding domain"/>
    <property type="match status" value="1"/>
</dbReference>
<evidence type="ECO:0000256" key="1">
    <source>
        <dbReference type="ARBA" id="ARBA00023015"/>
    </source>
</evidence>
<dbReference type="InterPro" id="IPR036864">
    <property type="entry name" value="Zn2-C6_fun-type_DNA-bd_sf"/>
</dbReference>
<keyword evidence="1" id="KW-0805">Transcription regulation</keyword>
<evidence type="ECO:0000313" key="7">
    <source>
        <dbReference type="Proteomes" id="UP001213681"/>
    </source>
</evidence>
<keyword evidence="2" id="KW-0238">DNA-binding</keyword>
<dbReference type="Proteomes" id="UP001213681">
    <property type="component" value="Unassembled WGS sequence"/>
</dbReference>
<evidence type="ECO:0000259" key="5">
    <source>
        <dbReference type="PROSITE" id="PS50048"/>
    </source>
</evidence>
<accession>A0AAD6G6X1</accession>
<comment type="caution">
    <text evidence="6">The sequence shown here is derived from an EMBL/GenBank/DDBJ whole genome shotgun (WGS) entry which is preliminary data.</text>
</comment>
<keyword evidence="3" id="KW-0804">Transcription</keyword>
<dbReference type="SUPFAM" id="SSF57701">
    <property type="entry name" value="Zn2/Cys6 DNA-binding domain"/>
    <property type="match status" value="1"/>
</dbReference>
<evidence type="ECO:0000313" key="6">
    <source>
        <dbReference type="EMBL" id="KAJ5461050.1"/>
    </source>
</evidence>
<dbReference type="PANTHER" id="PTHR47256">
    <property type="entry name" value="ZN(II)2CYS6 TRANSCRIPTION FACTOR (EUROFUNG)-RELATED"/>
    <property type="match status" value="1"/>
</dbReference>
<dbReference type="SMART" id="SM00066">
    <property type="entry name" value="GAL4"/>
    <property type="match status" value="1"/>
</dbReference>
<dbReference type="InterPro" id="IPR001138">
    <property type="entry name" value="Zn2Cys6_DnaBD"/>
</dbReference>
<dbReference type="PROSITE" id="PS50048">
    <property type="entry name" value="ZN2_CY6_FUNGAL_2"/>
    <property type="match status" value="1"/>
</dbReference>